<dbReference type="Pfam" id="PF05199">
    <property type="entry name" value="GMC_oxred_C"/>
    <property type="match status" value="1"/>
</dbReference>
<feature type="domain" description="Glucose-methanol-choline oxidoreductase C-terminal" evidence="2">
    <location>
        <begin position="19"/>
        <end position="101"/>
    </location>
</feature>
<evidence type="ECO:0000256" key="1">
    <source>
        <dbReference type="ARBA" id="ARBA00010790"/>
    </source>
</evidence>
<dbReference type="SUPFAM" id="SSF51905">
    <property type="entry name" value="FAD/NAD(P)-binding domain"/>
    <property type="match status" value="1"/>
</dbReference>
<dbReference type="Proteomes" id="UP000600918">
    <property type="component" value="Unassembled WGS sequence"/>
</dbReference>
<comment type="similarity">
    <text evidence="1">Belongs to the GMC oxidoreductase family.</text>
</comment>
<organism evidence="3 4">
    <name type="scientific">Vespula pensylvanica</name>
    <name type="common">Western yellow jacket</name>
    <name type="synonym">Wasp</name>
    <dbReference type="NCBI Taxonomy" id="30213"/>
    <lineage>
        <taxon>Eukaryota</taxon>
        <taxon>Metazoa</taxon>
        <taxon>Ecdysozoa</taxon>
        <taxon>Arthropoda</taxon>
        <taxon>Hexapoda</taxon>
        <taxon>Insecta</taxon>
        <taxon>Pterygota</taxon>
        <taxon>Neoptera</taxon>
        <taxon>Endopterygota</taxon>
        <taxon>Hymenoptera</taxon>
        <taxon>Apocrita</taxon>
        <taxon>Aculeata</taxon>
        <taxon>Vespoidea</taxon>
        <taxon>Vespidae</taxon>
        <taxon>Vespinae</taxon>
        <taxon>Vespula</taxon>
    </lineage>
</organism>
<dbReference type="InterPro" id="IPR007867">
    <property type="entry name" value="GMC_OxRtase_C"/>
</dbReference>
<dbReference type="InterPro" id="IPR012132">
    <property type="entry name" value="GMC_OxRdtase"/>
</dbReference>
<name>A0A834UCY3_VESPE</name>
<dbReference type="Gene3D" id="3.50.50.60">
    <property type="entry name" value="FAD/NAD(P)-binding domain"/>
    <property type="match status" value="1"/>
</dbReference>
<evidence type="ECO:0000313" key="4">
    <source>
        <dbReference type="Proteomes" id="UP000600918"/>
    </source>
</evidence>
<accession>A0A834UCY3</accession>
<dbReference type="GO" id="GO:0050660">
    <property type="term" value="F:flavin adenine dinucleotide binding"/>
    <property type="evidence" value="ECO:0007669"/>
    <property type="project" value="InterPro"/>
</dbReference>
<comment type="caution">
    <text evidence="3">The sequence shown here is derived from an EMBL/GenBank/DDBJ whole genome shotgun (WGS) entry which is preliminary data.</text>
</comment>
<proteinExistence type="inferred from homology"/>
<dbReference type="PANTHER" id="PTHR11552:SF226">
    <property type="entry name" value="RE28171P"/>
    <property type="match status" value="1"/>
</dbReference>
<sequence length="114" mass="13150">MSVSNTNAFRRFNSRPYSIKLPGCQRFLSAINEYWKWTIRQFTFTMYHPVDTCKMGPRNDATAVVDPKLRIYGVKGLRVVDASIMSTIINRNTNAPVIMIGEKASAIIKKDWRY</sequence>
<evidence type="ECO:0000313" key="3">
    <source>
        <dbReference type="EMBL" id="KAF7431581.1"/>
    </source>
</evidence>
<gene>
    <name evidence="3" type="ORF">H0235_004505</name>
</gene>
<dbReference type="PANTHER" id="PTHR11552">
    <property type="entry name" value="GLUCOSE-METHANOL-CHOLINE GMC OXIDOREDUCTASE"/>
    <property type="match status" value="1"/>
</dbReference>
<protein>
    <recommendedName>
        <fullName evidence="2">Glucose-methanol-choline oxidoreductase C-terminal domain-containing protein</fullName>
    </recommendedName>
</protein>
<evidence type="ECO:0000259" key="2">
    <source>
        <dbReference type="Pfam" id="PF05199"/>
    </source>
</evidence>
<reference evidence="3" key="1">
    <citation type="journal article" date="2020" name="G3 (Bethesda)">
        <title>High-Quality Assemblies for Three Invasive Social Wasps from the &lt;i&gt;Vespula&lt;/i&gt; Genus.</title>
        <authorList>
            <person name="Harrop T.W.R."/>
            <person name="Guhlin J."/>
            <person name="McLaughlin G.M."/>
            <person name="Permina E."/>
            <person name="Stockwell P."/>
            <person name="Gilligan J."/>
            <person name="Le Lec M.F."/>
            <person name="Gruber M.A.M."/>
            <person name="Quinn O."/>
            <person name="Lovegrove M."/>
            <person name="Duncan E.J."/>
            <person name="Remnant E.J."/>
            <person name="Van Eeckhoven J."/>
            <person name="Graham B."/>
            <person name="Knapp R.A."/>
            <person name="Langford K.W."/>
            <person name="Kronenberg Z."/>
            <person name="Press M.O."/>
            <person name="Eacker S.M."/>
            <person name="Wilson-Rankin E.E."/>
            <person name="Purcell J."/>
            <person name="Lester P.J."/>
            <person name="Dearden P.K."/>
        </authorList>
    </citation>
    <scope>NUCLEOTIDE SEQUENCE</scope>
    <source>
        <strain evidence="3">Volc-1</strain>
    </source>
</reference>
<keyword evidence="4" id="KW-1185">Reference proteome</keyword>
<dbReference type="EMBL" id="JACSDY010000003">
    <property type="protein sequence ID" value="KAF7431581.1"/>
    <property type="molecule type" value="Genomic_DNA"/>
</dbReference>
<dbReference type="GO" id="GO:0016614">
    <property type="term" value="F:oxidoreductase activity, acting on CH-OH group of donors"/>
    <property type="evidence" value="ECO:0007669"/>
    <property type="project" value="InterPro"/>
</dbReference>
<dbReference type="AlphaFoldDB" id="A0A834UCY3"/>
<dbReference type="InterPro" id="IPR036188">
    <property type="entry name" value="FAD/NAD-bd_sf"/>
</dbReference>